<evidence type="ECO:0000313" key="2">
    <source>
        <dbReference type="EMBL" id="MED6185268.1"/>
    </source>
</evidence>
<organism evidence="2 3">
    <name type="scientific">Stylosanthes scabra</name>
    <dbReference type="NCBI Taxonomy" id="79078"/>
    <lineage>
        <taxon>Eukaryota</taxon>
        <taxon>Viridiplantae</taxon>
        <taxon>Streptophyta</taxon>
        <taxon>Embryophyta</taxon>
        <taxon>Tracheophyta</taxon>
        <taxon>Spermatophyta</taxon>
        <taxon>Magnoliopsida</taxon>
        <taxon>eudicotyledons</taxon>
        <taxon>Gunneridae</taxon>
        <taxon>Pentapetalae</taxon>
        <taxon>rosids</taxon>
        <taxon>fabids</taxon>
        <taxon>Fabales</taxon>
        <taxon>Fabaceae</taxon>
        <taxon>Papilionoideae</taxon>
        <taxon>50 kb inversion clade</taxon>
        <taxon>dalbergioids sensu lato</taxon>
        <taxon>Dalbergieae</taxon>
        <taxon>Pterocarpus clade</taxon>
        <taxon>Stylosanthes</taxon>
    </lineage>
</organism>
<reference evidence="2 3" key="1">
    <citation type="journal article" date="2023" name="Plants (Basel)">
        <title>Bridging the Gap: Combining Genomics and Transcriptomics Approaches to Understand Stylosanthes scabra, an Orphan Legume from the Brazilian Caatinga.</title>
        <authorList>
            <person name="Ferreira-Neto J.R.C."/>
            <person name="da Silva M.D."/>
            <person name="Binneck E."/>
            <person name="de Melo N.F."/>
            <person name="da Silva R.H."/>
            <person name="de Melo A.L.T.M."/>
            <person name="Pandolfi V."/>
            <person name="Bustamante F.O."/>
            <person name="Brasileiro-Vidal A.C."/>
            <person name="Benko-Iseppon A.M."/>
        </authorList>
    </citation>
    <scope>NUCLEOTIDE SEQUENCE [LARGE SCALE GENOMIC DNA]</scope>
    <source>
        <tissue evidence="2">Leaves</tissue>
    </source>
</reference>
<gene>
    <name evidence="2" type="ORF">PIB30_055407</name>
</gene>
<comment type="caution">
    <text evidence="2">The sequence shown here is derived from an EMBL/GenBank/DDBJ whole genome shotgun (WGS) entry which is preliminary data.</text>
</comment>
<name>A0ABU6WMF4_9FABA</name>
<protein>
    <submittedName>
        <fullName evidence="2">Uncharacterized protein</fullName>
    </submittedName>
</protein>
<sequence length="345" mass="39126">MAENLQGDQPAEGAVQIPRELPFIDRWVEAARRGERVCFLNVDHPTVPHWLWMNELHPNPWSSIHCFELVTEFSELPQDPEVFLYLFKLYCSNTSGKTKKGYMSVRPGKNRKIFALYEDSFHDFKGCYFKIFPVWDHRPFWLSLEGDGRFPSYWSDQAGFEIVPATYQRLNADQRDTADILVHLFSKNNLNPKFIMNSSDEARKAIMEMAGNDVTLSRLQNLLHLPPTRVNPSLSGHQSGGRARSPPAVTTSRVVLKGGSSSGVGKEDLVESVRWAEWAMLRSATILKSIEPRLTVADEVERRNEKLVGDMKVLNLQKVILEEQKAEAVAGQLKAEEDLKSAKAA</sequence>
<proteinExistence type="predicted"/>
<evidence type="ECO:0000313" key="3">
    <source>
        <dbReference type="Proteomes" id="UP001341840"/>
    </source>
</evidence>
<feature type="region of interest" description="Disordered" evidence="1">
    <location>
        <begin position="231"/>
        <end position="250"/>
    </location>
</feature>
<dbReference type="Proteomes" id="UP001341840">
    <property type="component" value="Unassembled WGS sequence"/>
</dbReference>
<keyword evidence="3" id="KW-1185">Reference proteome</keyword>
<evidence type="ECO:0000256" key="1">
    <source>
        <dbReference type="SAM" id="MobiDB-lite"/>
    </source>
</evidence>
<accession>A0ABU6WMF4</accession>
<dbReference type="EMBL" id="JASCZI010181674">
    <property type="protein sequence ID" value="MED6185268.1"/>
    <property type="molecule type" value="Genomic_DNA"/>
</dbReference>